<dbReference type="InterPro" id="IPR036864">
    <property type="entry name" value="Zn2-C6_fun-type_DNA-bd_sf"/>
</dbReference>
<dbReference type="PROSITE" id="PS50048">
    <property type="entry name" value="ZN2_CY6_FUNGAL_2"/>
    <property type="match status" value="1"/>
</dbReference>
<evidence type="ECO:0000313" key="10">
    <source>
        <dbReference type="EMBL" id="EEH49778.2"/>
    </source>
</evidence>
<dbReference type="PRINTS" id="PR00755">
    <property type="entry name" value="AFLATOXINBRP"/>
</dbReference>
<dbReference type="GeneID" id="22584707"/>
<evidence type="ECO:0000256" key="7">
    <source>
        <dbReference type="ARBA" id="ARBA00023295"/>
    </source>
</evidence>
<organism evidence="10 11">
    <name type="scientific">Paracoccidioides brasiliensis (strain Pb18)</name>
    <dbReference type="NCBI Taxonomy" id="502780"/>
    <lineage>
        <taxon>Eukaryota</taxon>
        <taxon>Fungi</taxon>
        <taxon>Dikarya</taxon>
        <taxon>Ascomycota</taxon>
        <taxon>Pezizomycotina</taxon>
        <taxon>Eurotiomycetes</taxon>
        <taxon>Eurotiomycetidae</taxon>
        <taxon>Onygenales</taxon>
        <taxon>Ajellomycetaceae</taxon>
        <taxon>Paracoccidioides</taxon>
    </lineage>
</organism>
<evidence type="ECO:0000256" key="6">
    <source>
        <dbReference type="ARBA" id="ARBA00023242"/>
    </source>
</evidence>
<dbReference type="VEuPathDB" id="FungiDB:PADG_05857"/>
<dbReference type="InParanoid" id="C1GF21"/>
<dbReference type="PROSITE" id="PS00764">
    <property type="entry name" value="ENDONUCLEASE_III_1"/>
    <property type="match status" value="1"/>
</dbReference>
<dbReference type="RefSeq" id="XP_010761240.1">
    <property type="nucleotide sequence ID" value="XM_010762938.1"/>
</dbReference>
<dbReference type="OMA" id="CFAICMY"/>
<evidence type="ECO:0000256" key="8">
    <source>
        <dbReference type="SAM" id="MobiDB-lite"/>
    </source>
</evidence>
<dbReference type="GO" id="GO:0003677">
    <property type="term" value="F:DNA binding"/>
    <property type="evidence" value="ECO:0007669"/>
    <property type="project" value="UniProtKB-KW"/>
</dbReference>
<gene>
    <name evidence="10" type="ORF">PADG_05857</name>
</gene>
<comment type="similarity">
    <text evidence="1">Belongs to the Nth/MutY family.</text>
</comment>
<reference evidence="10 11" key="1">
    <citation type="journal article" date="2011" name="PLoS Genet.">
        <title>Comparative genomic analysis of human fungal pathogens causing paracoccidioidomycosis.</title>
        <authorList>
            <person name="Desjardins C.A."/>
            <person name="Champion M.D."/>
            <person name="Holder J.W."/>
            <person name="Muszewska A."/>
            <person name="Goldberg J."/>
            <person name="Bailao A.M."/>
            <person name="Brigido M.M."/>
            <person name="Ferreira M.E."/>
            <person name="Garcia A.M."/>
            <person name="Grynberg M."/>
            <person name="Gujja S."/>
            <person name="Heiman D.I."/>
            <person name="Henn M.R."/>
            <person name="Kodira C.D."/>
            <person name="Leon-Narvaez H."/>
            <person name="Longo L.V."/>
            <person name="Ma L.J."/>
            <person name="Malavazi I."/>
            <person name="Matsuo A.L."/>
            <person name="Morais F.V."/>
            <person name="Pereira M."/>
            <person name="Rodriguez-Brito S."/>
            <person name="Sakthikumar S."/>
            <person name="Salem-Izacc S.M."/>
            <person name="Sykes S.M."/>
            <person name="Teixeira M.M."/>
            <person name="Vallejo M.C."/>
            <person name="Walter M.E."/>
            <person name="Yandava C."/>
            <person name="Young S."/>
            <person name="Zeng Q."/>
            <person name="Zucker J."/>
            <person name="Felipe M.S."/>
            <person name="Goldman G.H."/>
            <person name="Haas B.J."/>
            <person name="McEwen J.G."/>
            <person name="Nino-Vega G."/>
            <person name="Puccia R."/>
            <person name="San-Blas G."/>
            <person name="Soares C.M."/>
            <person name="Birren B.W."/>
            <person name="Cuomo C.A."/>
        </authorList>
    </citation>
    <scope>NUCLEOTIDE SEQUENCE [LARGE SCALE GENOMIC DNA]</scope>
    <source>
        <strain evidence="10 11">Pb18</strain>
    </source>
</reference>
<feature type="region of interest" description="Disordered" evidence="8">
    <location>
        <begin position="1"/>
        <end position="40"/>
    </location>
</feature>
<dbReference type="OrthoDB" id="416217at2759"/>
<dbReference type="PANTHER" id="PTHR47784">
    <property type="entry name" value="STEROL UPTAKE CONTROL PROTEIN 2"/>
    <property type="match status" value="1"/>
</dbReference>
<dbReference type="AlphaFoldDB" id="C1GF21"/>
<evidence type="ECO:0000256" key="3">
    <source>
        <dbReference type="ARBA" id="ARBA00023015"/>
    </source>
</evidence>
<evidence type="ECO:0000256" key="4">
    <source>
        <dbReference type="ARBA" id="ARBA00023125"/>
    </source>
</evidence>
<dbReference type="PROSITE" id="PS00463">
    <property type="entry name" value="ZN2_CY6_FUNGAL_1"/>
    <property type="match status" value="1"/>
</dbReference>
<evidence type="ECO:0000259" key="9">
    <source>
        <dbReference type="PROSITE" id="PS50048"/>
    </source>
</evidence>
<proteinExistence type="inferred from homology"/>
<dbReference type="Proteomes" id="UP000001628">
    <property type="component" value="Unassembled WGS sequence"/>
</dbReference>
<keyword evidence="3" id="KW-0805">Transcription regulation</keyword>
<keyword evidence="5" id="KW-0804">Transcription</keyword>
<dbReference type="HOGENOM" id="CLU_024934_9_3_1"/>
<keyword evidence="7" id="KW-0326">Glycosidase</keyword>
<evidence type="ECO:0000313" key="11">
    <source>
        <dbReference type="Proteomes" id="UP000001628"/>
    </source>
</evidence>
<dbReference type="SUPFAM" id="SSF57701">
    <property type="entry name" value="Zn2/Cys6 DNA-binding domain"/>
    <property type="match status" value="1"/>
</dbReference>
<dbReference type="InterPro" id="IPR004035">
    <property type="entry name" value="Endouclease-III_FeS-bd_BS"/>
</dbReference>
<dbReference type="GO" id="GO:0016798">
    <property type="term" value="F:hydrolase activity, acting on glycosyl bonds"/>
    <property type="evidence" value="ECO:0007669"/>
    <property type="project" value="UniProtKB-KW"/>
</dbReference>
<dbReference type="CDD" id="cd00067">
    <property type="entry name" value="GAL4"/>
    <property type="match status" value="1"/>
</dbReference>
<dbReference type="FunCoup" id="C1GF21">
    <property type="interactions" value="187"/>
</dbReference>
<protein>
    <recommendedName>
        <fullName evidence="9">Zn(2)-C6 fungal-type domain-containing protein</fullName>
    </recommendedName>
</protein>
<accession>C1GF21</accession>
<dbReference type="PANTHER" id="PTHR47784:SF9">
    <property type="entry name" value="ZN(II)2CYS6 TRANSCRIPTION FACTOR (EUROFUNG)"/>
    <property type="match status" value="1"/>
</dbReference>
<keyword evidence="11" id="KW-1185">Reference proteome</keyword>
<name>C1GF21_PARBD</name>
<dbReference type="InterPro" id="IPR053157">
    <property type="entry name" value="Sterol_Uptake_Regulator"/>
</dbReference>
<dbReference type="InterPro" id="IPR001138">
    <property type="entry name" value="Zn2Cys6_DnaBD"/>
</dbReference>
<dbReference type="EMBL" id="KN275963">
    <property type="protein sequence ID" value="EEH49778.2"/>
    <property type="molecule type" value="Genomic_DNA"/>
</dbReference>
<dbReference type="eggNOG" id="ENOG502SJNF">
    <property type="taxonomic scope" value="Eukaryota"/>
</dbReference>
<feature type="domain" description="Zn(2)-C6 fungal-type" evidence="9">
    <location>
        <begin position="48"/>
        <end position="78"/>
    </location>
</feature>
<keyword evidence="4" id="KW-0238">DNA-binding</keyword>
<dbReference type="STRING" id="502780.C1GF21"/>
<sequence>MTSRVVKNQLIFRLSDPTKSSKKTGGRSGEPKDAVYHARRPHRKSRTGCLNCRTRRVKCDETKPKCRKCDTHGICCDYVVALAHPRRTGSLAQFGREATRVDISLSGMQLSMSMVDLADRIERVIRPNMSRSTTHNTVKYFSHFKTMAAQACSLSNTHKLVMGGEMIQVAFQAPYLMHAIFGVALTHLRHLLPHDTSYAIFAGIHWHRAIQLYRKEISQSIDEHNMDPLLSACMLLSTVIFAADECNPSDSWIFSSDPTKLSWLLGQSGLQYILEAVSEEQRRQSIWLKVFQEYDDADCSSRCNTPGLDGLHRGLAELCEINETTTGETSPYHWPLRLLSPMLSLRPDGGNFSKLIPFMGRLDPAYTSLLQKKDPRALLILSYWLGKMCEEKQWWIYSRAHSECFAICMYLEHSEDERIVNLLRYPAERCGYIFGAPRPPPPQPPSILDEMIGQRTYPYY</sequence>
<evidence type="ECO:0000256" key="5">
    <source>
        <dbReference type="ARBA" id="ARBA00023163"/>
    </source>
</evidence>
<dbReference type="SMART" id="SM00066">
    <property type="entry name" value="GAL4"/>
    <property type="match status" value="1"/>
</dbReference>
<dbReference type="Pfam" id="PF00172">
    <property type="entry name" value="Zn_clus"/>
    <property type="match status" value="1"/>
</dbReference>
<evidence type="ECO:0000256" key="2">
    <source>
        <dbReference type="ARBA" id="ARBA00022801"/>
    </source>
</evidence>
<evidence type="ECO:0000256" key="1">
    <source>
        <dbReference type="ARBA" id="ARBA00008343"/>
    </source>
</evidence>
<dbReference type="GO" id="GO:0008270">
    <property type="term" value="F:zinc ion binding"/>
    <property type="evidence" value="ECO:0007669"/>
    <property type="project" value="InterPro"/>
</dbReference>
<dbReference type="Gene3D" id="4.10.240.10">
    <property type="entry name" value="Zn(2)-C6 fungal-type DNA-binding domain"/>
    <property type="match status" value="1"/>
</dbReference>
<keyword evidence="6" id="KW-0539">Nucleus</keyword>
<dbReference type="GO" id="GO:0001228">
    <property type="term" value="F:DNA-binding transcription activator activity, RNA polymerase II-specific"/>
    <property type="evidence" value="ECO:0007669"/>
    <property type="project" value="TreeGrafter"/>
</dbReference>
<dbReference type="KEGG" id="pbn:PADG_05857"/>
<keyword evidence="2" id="KW-0378">Hydrolase</keyword>